<evidence type="ECO:0000313" key="14">
    <source>
        <dbReference type="Proteomes" id="UP000267029"/>
    </source>
</evidence>
<evidence type="ECO:0000259" key="11">
    <source>
        <dbReference type="PROSITE" id="PS50016"/>
    </source>
</evidence>
<feature type="domain" description="C2H2-type" evidence="12">
    <location>
        <begin position="151"/>
        <end position="179"/>
    </location>
</feature>
<dbReference type="GO" id="GO:0005634">
    <property type="term" value="C:nucleus"/>
    <property type="evidence" value="ECO:0007669"/>
    <property type="project" value="UniProtKB-SubCell"/>
</dbReference>
<keyword evidence="14" id="KW-1185">Reference proteome</keyword>
<dbReference type="SUPFAM" id="SSF57667">
    <property type="entry name" value="beta-beta-alpha zinc fingers"/>
    <property type="match status" value="1"/>
</dbReference>
<feature type="domain" description="PHD-type" evidence="11">
    <location>
        <begin position="261"/>
        <end position="324"/>
    </location>
</feature>
<keyword evidence="3" id="KW-0677">Repeat</keyword>
<evidence type="ECO:0000259" key="12">
    <source>
        <dbReference type="PROSITE" id="PS50157"/>
    </source>
</evidence>
<evidence type="ECO:0000256" key="6">
    <source>
        <dbReference type="ARBA" id="ARBA00023015"/>
    </source>
</evidence>
<dbReference type="SUPFAM" id="SSF57903">
    <property type="entry name" value="FYVE/PHD zinc finger"/>
    <property type="match status" value="1"/>
</dbReference>
<dbReference type="InterPro" id="IPR013083">
    <property type="entry name" value="Znf_RING/FYVE/PHD"/>
</dbReference>
<name>A0A3P6I147_MESCO</name>
<accession>A0A3P6I147</accession>
<keyword evidence="2" id="KW-0479">Metal-binding</keyword>
<dbReference type="PROSITE" id="PS50016">
    <property type="entry name" value="ZF_PHD_2"/>
    <property type="match status" value="1"/>
</dbReference>
<dbReference type="Pfam" id="PF00628">
    <property type="entry name" value="PHD"/>
    <property type="match status" value="1"/>
</dbReference>
<dbReference type="GO" id="GO:0008270">
    <property type="term" value="F:zinc ion binding"/>
    <property type="evidence" value="ECO:0007669"/>
    <property type="project" value="UniProtKB-KW"/>
</dbReference>
<keyword evidence="5" id="KW-0862">Zinc</keyword>
<dbReference type="InterPro" id="IPR011011">
    <property type="entry name" value="Znf_FYVE_PHD"/>
</dbReference>
<feature type="region of interest" description="Disordered" evidence="10">
    <location>
        <begin position="171"/>
        <end position="196"/>
    </location>
</feature>
<feature type="compositionally biased region" description="Basic residues" evidence="10">
    <location>
        <begin position="92"/>
        <end position="103"/>
    </location>
</feature>
<dbReference type="STRING" id="53468.A0A3P6I147"/>
<evidence type="ECO:0000256" key="8">
    <source>
        <dbReference type="ARBA" id="ARBA00023242"/>
    </source>
</evidence>
<dbReference type="InterPro" id="IPR013087">
    <property type="entry name" value="Znf_C2H2_type"/>
</dbReference>
<sequence length="390" mass="43730">MSPLGYKVFTYYPHRWKKTKRNILSHSSVVRSAEQYNSNSRAVDLFSGAGLSAQDALWRELDDEDSRSTWATNPVYDIDSEGSELADETYGGRRKKRRTRTPRSLRPNATPSSTASTGRRRAAANVYYTSYTNGGTPLDDDSNDKFSNPQFICDVCGMRYKTKTGLNYHYNSQHVNNNPQSKKLGRPEQLSTPKNSQSLLQTSVNTGLLSALIENTPSERDRIVNRSNSYNSNSRNLPSTIIEAGHRKPSDGTAEGCEGDSWTCDFCLGDESENKKRPGGPGPEGLVRCSDCTRCAHFSCLQFTPNMITSVRGYQWQCLECKTCWLCGTSENDVSFLANCTNLAICVTCYPMPIRHHFDLRLEQMLFCDDCDRGYHMFCLSPPLSEPPEG</sequence>
<feature type="non-terminal residue" evidence="13">
    <location>
        <position position="390"/>
    </location>
</feature>
<evidence type="ECO:0000313" key="13">
    <source>
        <dbReference type="EMBL" id="VDD81196.1"/>
    </source>
</evidence>
<dbReference type="Proteomes" id="UP000267029">
    <property type="component" value="Unassembled WGS sequence"/>
</dbReference>
<dbReference type="EMBL" id="UXSR01005338">
    <property type="protein sequence ID" value="VDD81196.1"/>
    <property type="molecule type" value="Genomic_DNA"/>
</dbReference>
<evidence type="ECO:0000256" key="3">
    <source>
        <dbReference type="ARBA" id="ARBA00022737"/>
    </source>
</evidence>
<evidence type="ECO:0000256" key="5">
    <source>
        <dbReference type="ARBA" id="ARBA00022833"/>
    </source>
</evidence>
<dbReference type="AlphaFoldDB" id="A0A3P6I147"/>
<feature type="compositionally biased region" description="Polar residues" evidence="10">
    <location>
        <begin position="171"/>
        <end position="181"/>
    </location>
</feature>
<keyword evidence="6" id="KW-0805">Transcription regulation</keyword>
<dbReference type="OrthoDB" id="1903104at2759"/>
<comment type="subcellular location">
    <subcellularLocation>
        <location evidence="1">Nucleus</location>
    </subcellularLocation>
</comment>
<proteinExistence type="predicted"/>
<reference evidence="13 14" key="1">
    <citation type="submission" date="2018-10" db="EMBL/GenBank/DDBJ databases">
        <authorList>
            <consortium name="Pathogen Informatics"/>
        </authorList>
    </citation>
    <scope>NUCLEOTIDE SEQUENCE [LARGE SCALE GENOMIC DNA]</scope>
</reference>
<dbReference type="PROSITE" id="PS50157">
    <property type="entry name" value="ZINC_FINGER_C2H2_2"/>
    <property type="match status" value="1"/>
</dbReference>
<dbReference type="SMART" id="SM00355">
    <property type="entry name" value="ZnF_C2H2"/>
    <property type="match status" value="1"/>
</dbReference>
<keyword evidence="7" id="KW-0804">Transcription</keyword>
<dbReference type="InterPro" id="IPR019787">
    <property type="entry name" value="Znf_PHD-finger"/>
</dbReference>
<protein>
    <recommendedName>
        <fullName evidence="15">PHD-type domain-containing protein</fullName>
    </recommendedName>
</protein>
<gene>
    <name evidence="13" type="ORF">MCOS_LOCUS7199</name>
</gene>
<feature type="region of interest" description="Disordered" evidence="10">
    <location>
        <begin position="81"/>
        <end position="121"/>
    </location>
</feature>
<dbReference type="InterPro" id="IPR001965">
    <property type="entry name" value="Znf_PHD"/>
</dbReference>
<dbReference type="SMART" id="SM00249">
    <property type="entry name" value="PHD"/>
    <property type="match status" value="2"/>
</dbReference>
<dbReference type="Gene3D" id="3.30.40.10">
    <property type="entry name" value="Zinc/RING finger domain, C3HC4 (zinc finger)"/>
    <property type="match status" value="1"/>
</dbReference>
<dbReference type="PROSITE" id="PS00028">
    <property type="entry name" value="ZINC_FINGER_C2H2_1"/>
    <property type="match status" value="1"/>
</dbReference>
<evidence type="ECO:0000256" key="9">
    <source>
        <dbReference type="PROSITE-ProRule" id="PRU00042"/>
    </source>
</evidence>
<dbReference type="InterPro" id="IPR036236">
    <property type="entry name" value="Znf_C2H2_sf"/>
</dbReference>
<keyword evidence="4 9" id="KW-0863">Zinc-finger</keyword>
<feature type="compositionally biased region" description="Low complexity" evidence="10">
    <location>
        <begin position="104"/>
        <end position="117"/>
    </location>
</feature>
<evidence type="ECO:0000256" key="10">
    <source>
        <dbReference type="SAM" id="MobiDB-lite"/>
    </source>
</evidence>
<evidence type="ECO:0000256" key="4">
    <source>
        <dbReference type="ARBA" id="ARBA00022771"/>
    </source>
</evidence>
<organism evidence="13 14">
    <name type="scientific">Mesocestoides corti</name>
    <name type="common">Flatworm</name>
    <dbReference type="NCBI Taxonomy" id="53468"/>
    <lineage>
        <taxon>Eukaryota</taxon>
        <taxon>Metazoa</taxon>
        <taxon>Spiralia</taxon>
        <taxon>Lophotrochozoa</taxon>
        <taxon>Platyhelminthes</taxon>
        <taxon>Cestoda</taxon>
        <taxon>Eucestoda</taxon>
        <taxon>Cyclophyllidea</taxon>
        <taxon>Mesocestoididae</taxon>
        <taxon>Mesocestoides</taxon>
    </lineage>
</organism>
<keyword evidence="8" id="KW-0539">Nucleus</keyword>
<evidence type="ECO:0000256" key="1">
    <source>
        <dbReference type="ARBA" id="ARBA00004123"/>
    </source>
</evidence>
<dbReference type="PANTHER" id="PTHR45888:SF5">
    <property type="entry name" value="D4, ISOFORM A"/>
    <property type="match status" value="1"/>
</dbReference>
<dbReference type="FunFam" id="3.30.40.10:FF:000005">
    <property type="entry name" value="zinc finger protein isoform X1"/>
    <property type="match status" value="1"/>
</dbReference>
<evidence type="ECO:0000256" key="2">
    <source>
        <dbReference type="ARBA" id="ARBA00022723"/>
    </source>
</evidence>
<evidence type="ECO:0008006" key="15">
    <source>
        <dbReference type="Google" id="ProtNLM"/>
    </source>
</evidence>
<dbReference type="PANTHER" id="PTHR45888">
    <property type="entry name" value="HL01030P-RELATED"/>
    <property type="match status" value="1"/>
</dbReference>
<evidence type="ECO:0000256" key="7">
    <source>
        <dbReference type="ARBA" id="ARBA00023163"/>
    </source>
</evidence>